<dbReference type="HOGENOM" id="CLU_1096762_0_0_9"/>
<evidence type="ECO:0000313" key="10">
    <source>
        <dbReference type="EMBL" id="EKB54649.1"/>
    </source>
</evidence>
<comment type="similarity">
    <text evidence="1">Belongs to the acyl-ACP thioesterase family.</text>
</comment>
<evidence type="ECO:0000256" key="4">
    <source>
        <dbReference type="ARBA" id="ARBA00022832"/>
    </source>
</evidence>
<organism evidence="10 11">
    <name type="scientific">Facklamia hominis CCUG 36813</name>
    <dbReference type="NCBI Taxonomy" id="883111"/>
    <lineage>
        <taxon>Bacteria</taxon>
        <taxon>Bacillati</taxon>
        <taxon>Bacillota</taxon>
        <taxon>Bacilli</taxon>
        <taxon>Lactobacillales</taxon>
        <taxon>Aerococcaceae</taxon>
        <taxon>Facklamia</taxon>
    </lineage>
</organism>
<keyword evidence="11" id="KW-1185">Reference proteome</keyword>
<evidence type="ECO:0000256" key="7">
    <source>
        <dbReference type="ARBA" id="ARBA00023160"/>
    </source>
</evidence>
<keyword evidence="7" id="KW-0275">Fatty acid biosynthesis</keyword>
<dbReference type="Proteomes" id="UP000004465">
    <property type="component" value="Unassembled WGS sequence"/>
</dbReference>
<dbReference type="InterPro" id="IPR045023">
    <property type="entry name" value="FATA/B"/>
</dbReference>
<name>K1MF03_9LACT</name>
<reference evidence="10 11" key="1">
    <citation type="submission" date="2012-07" db="EMBL/GenBank/DDBJ databases">
        <title>The Genome Sequence of Facklamia hominis CCUG 36813.</title>
        <authorList>
            <consortium name="The Broad Institute Genome Sequencing Platform"/>
            <person name="Earl A."/>
            <person name="Ward D."/>
            <person name="Feldgarden M."/>
            <person name="Gevers D."/>
            <person name="Huys G."/>
            <person name="Walker B."/>
            <person name="Young S.K."/>
            <person name="Zeng Q."/>
            <person name="Gargeya S."/>
            <person name="Fitzgerald M."/>
            <person name="Haas B."/>
            <person name="Abouelleil A."/>
            <person name="Alvarado L."/>
            <person name="Arachchi H.M."/>
            <person name="Berlin A.M."/>
            <person name="Chapman S.B."/>
            <person name="Goldberg J."/>
            <person name="Griggs A."/>
            <person name="Gujja S."/>
            <person name="Hansen M."/>
            <person name="Howarth C."/>
            <person name="Imamovic A."/>
            <person name="Larimer J."/>
            <person name="McCowen C."/>
            <person name="Montmayeur A."/>
            <person name="Murphy C."/>
            <person name="Neiman D."/>
            <person name="Pearson M."/>
            <person name="Priest M."/>
            <person name="Roberts A."/>
            <person name="Saif S."/>
            <person name="Shea T."/>
            <person name="Sisk P."/>
            <person name="Sykes S."/>
            <person name="Wortman J."/>
            <person name="Nusbaum C."/>
            <person name="Birren B."/>
        </authorList>
    </citation>
    <scope>NUCLEOTIDE SEQUENCE [LARGE SCALE GENOMIC DNA]</scope>
    <source>
        <strain evidence="10 11">CCUG 36813</strain>
    </source>
</reference>
<dbReference type="GO" id="GO:0000036">
    <property type="term" value="F:acyl carrier activity"/>
    <property type="evidence" value="ECO:0007669"/>
    <property type="project" value="TreeGrafter"/>
</dbReference>
<evidence type="ECO:0000256" key="3">
    <source>
        <dbReference type="ARBA" id="ARBA00022801"/>
    </source>
</evidence>
<dbReference type="InterPro" id="IPR002864">
    <property type="entry name" value="Acyl-ACP_thioesterase_NHD"/>
</dbReference>
<evidence type="ECO:0008006" key="12">
    <source>
        <dbReference type="Google" id="ProtNLM"/>
    </source>
</evidence>
<sequence length="261" mass="31252">MLEKIFSYRLAINPIEQKNESQTLTLIIQHLLEVAQFHDQQIQEKGGLDLLVEDQSWVITQNRGELLKRMDFKLPSLIKTSIVQANRFFVTRYFEWIQEEQVCMQAFIQFAILNLRNRQMERVPHQIIQENNLLVEGVTARFEKISFKDDWKCYSRVDQAILDSAIDHNQHVNNLVYLEWVWERLPEFILKHYTLQSFAVKYHKELYPGDAVQLESWIDHRIETLAIDSKTYQTVTYHRVYRQSEIVCQIKLNWQINPEIV</sequence>
<keyword evidence="3" id="KW-0378">Hydrolase</keyword>
<feature type="domain" description="Acyl-ACP thioesterase N-terminal hotdog" evidence="8">
    <location>
        <begin position="19"/>
        <end position="129"/>
    </location>
</feature>
<evidence type="ECO:0000256" key="6">
    <source>
        <dbReference type="ARBA" id="ARBA00023098"/>
    </source>
</evidence>
<protein>
    <recommendedName>
        <fullName evidence="12">Acyl-ACP thioesterase</fullName>
    </recommendedName>
</protein>
<dbReference type="SUPFAM" id="SSF54637">
    <property type="entry name" value="Thioesterase/thiol ester dehydrase-isomerase"/>
    <property type="match status" value="2"/>
</dbReference>
<proteinExistence type="inferred from homology"/>
<dbReference type="AlphaFoldDB" id="K1MF03"/>
<evidence type="ECO:0000256" key="2">
    <source>
        <dbReference type="ARBA" id="ARBA00022516"/>
    </source>
</evidence>
<dbReference type="GO" id="GO:0016297">
    <property type="term" value="F:fatty acyl-[ACP] hydrolase activity"/>
    <property type="evidence" value="ECO:0007669"/>
    <property type="project" value="InterPro"/>
</dbReference>
<keyword evidence="6" id="KW-0443">Lipid metabolism</keyword>
<dbReference type="Pfam" id="PF01643">
    <property type="entry name" value="Acyl-ACP_TE"/>
    <property type="match status" value="1"/>
</dbReference>
<keyword evidence="5" id="KW-0809">Transit peptide</keyword>
<evidence type="ECO:0000259" key="8">
    <source>
        <dbReference type="Pfam" id="PF01643"/>
    </source>
</evidence>
<dbReference type="PATRIC" id="fig|883111.3.peg.837"/>
<keyword evidence="2" id="KW-0444">Lipid biosynthesis</keyword>
<gene>
    <name evidence="10" type="ORF">HMPREF9706_00839</name>
</gene>
<dbReference type="InterPro" id="IPR049427">
    <property type="entry name" value="Acyl-ACP_TE_C"/>
</dbReference>
<dbReference type="EMBL" id="AGZD01000007">
    <property type="protein sequence ID" value="EKB54649.1"/>
    <property type="molecule type" value="Genomic_DNA"/>
</dbReference>
<evidence type="ECO:0000256" key="5">
    <source>
        <dbReference type="ARBA" id="ARBA00022946"/>
    </source>
</evidence>
<dbReference type="OrthoDB" id="9801517at2"/>
<dbReference type="STRING" id="883111.HMPREF9706_00839"/>
<keyword evidence="4" id="KW-0276">Fatty acid metabolism</keyword>
<dbReference type="PANTHER" id="PTHR31727">
    <property type="entry name" value="OLEOYL-ACYL CARRIER PROTEIN THIOESTERASE 1, CHLOROPLASTIC"/>
    <property type="match status" value="1"/>
</dbReference>
<dbReference type="Pfam" id="PF20791">
    <property type="entry name" value="Acyl-ACP_TE_C"/>
    <property type="match status" value="1"/>
</dbReference>
<evidence type="ECO:0000313" key="11">
    <source>
        <dbReference type="Proteomes" id="UP000004465"/>
    </source>
</evidence>
<dbReference type="PANTHER" id="PTHR31727:SF6">
    <property type="entry name" value="OLEOYL-ACYL CARRIER PROTEIN THIOESTERASE 1, CHLOROPLASTIC"/>
    <property type="match status" value="1"/>
</dbReference>
<dbReference type="Gene3D" id="3.10.129.10">
    <property type="entry name" value="Hotdog Thioesterase"/>
    <property type="match status" value="1"/>
</dbReference>
<evidence type="ECO:0000259" key="9">
    <source>
        <dbReference type="Pfam" id="PF20791"/>
    </source>
</evidence>
<dbReference type="RefSeq" id="WP_006908160.1">
    <property type="nucleotide sequence ID" value="NZ_JH932292.1"/>
</dbReference>
<feature type="domain" description="Acyl-ACP thioesterase-like C-terminal" evidence="9">
    <location>
        <begin position="166"/>
        <end position="255"/>
    </location>
</feature>
<evidence type="ECO:0000256" key="1">
    <source>
        <dbReference type="ARBA" id="ARBA00006500"/>
    </source>
</evidence>
<comment type="caution">
    <text evidence="10">The sequence shown here is derived from an EMBL/GenBank/DDBJ whole genome shotgun (WGS) entry which is preliminary data.</text>
</comment>
<dbReference type="InterPro" id="IPR029069">
    <property type="entry name" value="HotDog_dom_sf"/>
</dbReference>
<accession>K1MF03</accession>